<dbReference type="CDD" id="cd04433">
    <property type="entry name" value="AFD_class_I"/>
    <property type="match status" value="1"/>
</dbReference>
<dbReference type="Proteomes" id="UP001161691">
    <property type="component" value="Unassembled WGS sequence"/>
</dbReference>
<dbReference type="InterPro" id="IPR045851">
    <property type="entry name" value="AMP-bd_C_sf"/>
</dbReference>
<name>A0ABT6TMU8_9BACL</name>
<evidence type="ECO:0000313" key="3">
    <source>
        <dbReference type="EMBL" id="MDI4648171.1"/>
    </source>
</evidence>
<dbReference type="PANTHER" id="PTHR43767">
    <property type="entry name" value="LONG-CHAIN-FATTY-ACID--COA LIGASE"/>
    <property type="match status" value="1"/>
</dbReference>
<dbReference type="GO" id="GO:0016874">
    <property type="term" value="F:ligase activity"/>
    <property type="evidence" value="ECO:0007669"/>
    <property type="project" value="UniProtKB-KW"/>
</dbReference>
<reference evidence="3" key="1">
    <citation type="submission" date="2023-04" db="EMBL/GenBank/DDBJ databases">
        <title>Comparative genomic analysis of Cohnella hashimotonis sp. nov., isolated from the International Space Station.</title>
        <authorList>
            <person name="Venkateswaran K."/>
            <person name="Simpson A."/>
        </authorList>
    </citation>
    <scope>NUCLEOTIDE SEQUENCE</scope>
    <source>
        <strain evidence="3">F6_2S_P_1</strain>
    </source>
</reference>
<feature type="domain" description="AMP-dependent synthetase/ligase" evidence="1">
    <location>
        <begin position="8"/>
        <end position="280"/>
    </location>
</feature>
<organism evidence="3 4">
    <name type="scientific">Cohnella hashimotonis</name>
    <dbReference type="NCBI Taxonomy" id="2826895"/>
    <lineage>
        <taxon>Bacteria</taxon>
        <taxon>Bacillati</taxon>
        <taxon>Bacillota</taxon>
        <taxon>Bacilli</taxon>
        <taxon>Bacillales</taxon>
        <taxon>Paenibacillaceae</taxon>
        <taxon>Cohnella</taxon>
    </lineage>
</organism>
<dbReference type="PANTHER" id="PTHR43767:SF10">
    <property type="entry name" value="SURFACTIN SYNTHASE SUBUNIT 1"/>
    <property type="match status" value="1"/>
</dbReference>
<dbReference type="RefSeq" id="WP_282910905.1">
    <property type="nucleotide sequence ID" value="NZ_JAGRPV010000001.1"/>
</dbReference>
<protein>
    <submittedName>
        <fullName evidence="3">Fatty acid--CoA ligase family protein</fullName>
    </submittedName>
</protein>
<keyword evidence="4" id="KW-1185">Reference proteome</keyword>
<dbReference type="SUPFAM" id="SSF56801">
    <property type="entry name" value="Acetyl-CoA synthetase-like"/>
    <property type="match status" value="1"/>
</dbReference>
<comment type="caution">
    <text evidence="3">The sequence shown here is derived from an EMBL/GenBank/DDBJ whole genome shotgun (WGS) entry which is preliminary data.</text>
</comment>
<dbReference type="InterPro" id="IPR000873">
    <property type="entry name" value="AMP-dep_synth/lig_dom"/>
</dbReference>
<evidence type="ECO:0000313" key="4">
    <source>
        <dbReference type="Proteomes" id="UP001161691"/>
    </source>
</evidence>
<dbReference type="Gene3D" id="3.40.50.12780">
    <property type="entry name" value="N-terminal domain of ligase-like"/>
    <property type="match status" value="1"/>
</dbReference>
<feature type="domain" description="AMP-binding enzyme C-terminal" evidence="2">
    <location>
        <begin position="366"/>
        <end position="443"/>
    </location>
</feature>
<dbReference type="PROSITE" id="PS00455">
    <property type="entry name" value="AMP_BINDING"/>
    <property type="match status" value="1"/>
</dbReference>
<dbReference type="InterPro" id="IPR042099">
    <property type="entry name" value="ANL_N_sf"/>
</dbReference>
<dbReference type="Pfam" id="PF13193">
    <property type="entry name" value="AMP-binding_C"/>
    <property type="match status" value="1"/>
</dbReference>
<dbReference type="InterPro" id="IPR020845">
    <property type="entry name" value="AMP-binding_CS"/>
</dbReference>
<dbReference type="EMBL" id="JAGRPV010000001">
    <property type="protein sequence ID" value="MDI4648171.1"/>
    <property type="molecule type" value="Genomic_DNA"/>
</dbReference>
<accession>A0ABT6TMU8</accession>
<proteinExistence type="predicted"/>
<dbReference type="Pfam" id="PF00501">
    <property type="entry name" value="AMP-binding"/>
    <property type="match status" value="1"/>
</dbReference>
<keyword evidence="3" id="KW-0436">Ligase</keyword>
<gene>
    <name evidence="3" type="ORF">KB449_24685</name>
</gene>
<dbReference type="InterPro" id="IPR050237">
    <property type="entry name" value="ATP-dep_AMP-bd_enzyme"/>
</dbReference>
<dbReference type="InterPro" id="IPR025110">
    <property type="entry name" value="AMP-bd_C"/>
</dbReference>
<dbReference type="Gene3D" id="3.30.300.30">
    <property type="match status" value="1"/>
</dbReference>
<sequence>MQEYSMLTERFRRFGDRTALVWRDRAYSYAWLGAQIGTMRERLQAEGIERAVVSLETEYSPYAAAAVFALLGQSCVVLPIDGSLVAAKIEEYLDIGEAQVRIGADEAGLSIRRREGAEVRHPLLLGLLLQRVPGLVLFSSGSTGRSKAAVHRADRLLAKFRAEGRAAKTIPFMMFDHIGGMNTMLTTLANGGCLHVLKDRSPEEVCRTIERYGIEALPVSPTFMNLLLLSGAHRMHDLSSLKVVSYGSEVMPVHTLAAWNAAFPDVRAVQAYGMSELGVLKTKSKSSDSLLFSLQGDGASYRIVDGLLEIKAESAMIGYLNAPDPFTEDGWLRTGDEAVVEDGYIRILGRRSEIINVGGEKVYPAEVESVLQELAGIEEVVVSAETSGITGQMVMATVKLREDMEPSLGELRRRIWTFCRDKLPAHKIPQKIVITRESLTSNRLKKIRKPQAQEGNPNLNG</sequence>
<evidence type="ECO:0000259" key="2">
    <source>
        <dbReference type="Pfam" id="PF13193"/>
    </source>
</evidence>
<evidence type="ECO:0000259" key="1">
    <source>
        <dbReference type="Pfam" id="PF00501"/>
    </source>
</evidence>